<dbReference type="AlphaFoldDB" id="A0A6D2K0A8"/>
<gene>
    <name evidence="2" type="ORF">MERR_LOCUS33231</name>
</gene>
<feature type="region of interest" description="Disordered" evidence="1">
    <location>
        <begin position="1"/>
        <end position="35"/>
    </location>
</feature>
<comment type="caution">
    <text evidence="2">The sequence shown here is derived from an EMBL/GenBank/DDBJ whole genome shotgun (WGS) entry which is preliminary data.</text>
</comment>
<evidence type="ECO:0000313" key="3">
    <source>
        <dbReference type="Proteomes" id="UP000467841"/>
    </source>
</evidence>
<dbReference type="EMBL" id="CACVBM020001336">
    <property type="protein sequence ID" value="CAA7045996.1"/>
    <property type="molecule type" value="Genomic_DNA"/>
</dbReference>
<sequence>MNKHISTDNPPRLNLHRPCDTPSQGLKHPKGRDGKIKALGLEDKGVRFTLELLGEDKDELDQYGEDTQLLRWSQNRTGQSCSNIQLLNEDEASLNQLGNDTSF</sequence>
<organism evidence="2 3">
    <name type="scientific">Microthlaspi erraticum</name>
    <dbReference type="NCBI Taxonomy" id="1685480"/>
    <lineage>
        <taxon>Eukaryota</taxon>
        <taxon>Viridiplantae</taxon>
        <taxon>Streptophyta</taxon>
        <taxon>Embryophyta</taxon>
        <taxon>Tracheophyta</taxon>
        <taxon>Spermatophyta</taxon>
        <taxon>Magnoliopsida</taxon>
        <taxon>eudicotyledons</taxon>
        <taxon>Gunneridae</taxon>
        <taxon>Pentapetalae</taxon>
        <taxon>rosids</taxon>
        <taxon>malvids</taxon>
        <taxon>Brassicales</taxon>
        <taxon>Brassicaceae</taxon>
        <taxon>Coluteocarpeae</taxon>
        <taxon>Microthlaspi</taxon>
    </lineage>
</organism>
<accession>A0A6D2K0A8</accession>
<protein>
    <submittedName>
        <fullName evidence="2">Uncharacterized protein</fullName>
    </submittedName>
</protein>
<name>A0A6D2K0A8_9BRAS</name>
<keyword evidence="3" id="KW-1185">Reference proteome</keyword>
<evidence type="ECO:0000256" key="1">
    <source>
        <dbReference type="SAM" id="MobiDB-lite"/>
    </source>
</evidence>
<evidence type="ECO:0000313" key="2">
    <source>
        <dbReference type="EMBL" id="CAA7045996.1"/>
    </source>
</evidence>
<proteinExistence type="predicted"/>
<reference evidence="2" key="1">
    <citation type="submission" date="2020-01" db="EMBL/GenBank/DDBJ databases">
        <authorList>
            <person name="Mishra B."/>
        </authorList>
    </citation>
    <scope>NUCLEOTIDE SEQUENCE [LARGE SCALE GENOMIC DNA]</scope>
</reference>
<dbReference type="Proteomes" id="UP000467841">
    <property type="component" value="Unassembled WGS sequence"/>
</dbReference>